<comment type="caution">
    <text evidence="2">The sequence shown here is derived from an EMBL/GenBank/DDBJ whole genome shotgun (WGS) entry which is preliminary data.</text>
</comment>
<dbReference type="AlphaFoldDB" id="A0A8J3U609"/>
<dbReference type="Pfam" id="PF04149">
    <property type="entry name" value="DUF397"/>
    <property type="match status" value="1"/>
</dbReference>
<evidence type="ECO:0000259" key="1">
    <source>
        <dbReference type="Pfam" id="PF04149"/>
    </source>
</evidence>
<reference evidence="2 3" key="1">
    <citation type="submission" date="2021-01" db="EMBL/GenBank/DDBJ databases">
        <title>Whole genome shotgun sequence of Planotetraspora phitsanulokensis NBRC 104273.</title>
        <authorList>
            <person name="Komaki H."/>
            <person name="Tamura T."/>
        </authorList>
    </citation>
    <scope>NUCLEOTIDE SEQUENCE [LARGE SCALE GENOMIC DNA]</scope>
    <source>
        <strain evidence="2 3">NBRC 104273</strain>
    </source>
</reference>
<feature type="domain" description="DUF397" evidence="1">
    <location>
        <begin position="16"/>
        <end position="60"/>
    </location>
</feature>
<proteinExistence type="predicted"/>
<protein>
    <recommendedName>
        <fullName evidence="1">DUF397 domain-containing protein</fullName>
    </recommendedName>
</protein>
<dbReference type="EMBL" id="BOOP01000015">
    <property type="protein sequence ID" value="GII38687.1"/>
    <property type="molecule type" value="Genomic_DNA"/>
</dbReference>
<name>A0A8J3U609_9ACTN</name>
<keyword evidence="3" id="KW-1185">Reference proteome</keyword>
<organism evidence="2 3">
    <name type="scientific">Planotetraspora phitsanulokensis</name>
    <dbReference type="NCBI Taxonomy" id="575192"/>
    <lineage>
        <taxon>Bacteria</taxon>
        <taxon>Bacillati</taxon>
        <taxon>Actinomycetota</taxon>
        <taxon>Actinomycetes</taxon>
        <taxon>Streptosporangiales</taxon>
        <taxon>Streptosporangiaceae</taxon>
        <taxon>Planotetraspora</taxon>
    </lineage>
</organism>
<dbReference type="InterPro" id="IPR007278">
    <property type="entry name" value="DUF397"/>
</dbReference>
<dbReference type="RefSeq" id="WP_204074314.1">
    <property type="nucleotide sequence ID" value="NZ_BAABHI010000031.1"/>
</dbReference>
<sequence>MVSQPSFHNALWEQSCTGGDCVEVAFRDGWVGLRDSKAGDDSPVLIFNHEEWDGFVTAIKSGQFDRPPL</sequence>
<accession>A0A8J3U609</accession>
<evidence type="ECO:0000313" key="3">
    <source>
        <dbReference type="Proteomes" id="UP000622547"/>
    </source>
</evidence>
<evidence type="ECO:0000313" key="2">
    <source>
        <dbReference type="EMBL" id="GII38687.1"/>
    </source>
</evidence>
<dbReference type="Proteomes" id="UP000622547">
    <property type="component" value="Unassembled WGS sequence"/>
</dbReference>
<gene>
    <name evidence="2" type="ORF">Pph01_36900</name>
</gene>